<dbReference type="RefSeq" id="WP_106932259.1">
    <property type="nucleotide sequence ID" value="NZ_PYFT01000001.1"/>
</dbReference>
<keyword evidence="1" id="KW-0175">Coiled coil</keyword>
<feature type="coiled-coil region" evidence="1">
    <location>
        <begin position="223"/>
        <end position="274"/>
    </location>
</feature>
<accession>A0A2T2YKP8</accession>
<name>A0A2T2YKP8_9BACT</name>
<protein>
    <submittedName>
        <fullName evidence="3">Uncharacterized protein</fullName>
    </submittedName>
</protein>
<evidence type="ECO:0000313" key="4">
    <source>
        <dbReference type="Proteomes" id="UP000240357"/>
    </source>
</evidence>
<dbReference type="PANTHER" id="PTHR31915:SF6">
    <property type="entry name" value="SKICH DOMAIN-CONTAINING PROTEIN"/>
    <property type="match status" value="1"/>
</dbReference>
<evidence type="ECO:0000313" key="3">
    <source>
        <dbReference type="EMBL" id="PSR56081.1"/>
    </source>
</evidence>
<proteinExistence type="predicted"/>
<evidence type="ECO:0000256" key="2">
    <source>
        <dbReference type="SAM" id="MobiDB-lite"/>
    </source>
</evidence>
<reference evidence="3 4" key="1">
    <citation type="submission" date="2018-03" db="EMBL/GenBank/DDBJ databases">
        <title>Adhaeribacter sp. HMF7605 Genome sequencing and assembly.</title>
        <authorList>
            <person name="Kang H."/>
            <person name="Kang J."/>
            <person name="Cha I."/>
            <person name="Kim H."/>
            <person name="Joh K."/>
        </authorList>
    </citation>
    <scope>NUCLEOTIDE SEQUENCE [LARGE SCALE GENOMIC DNA]</scope>
    <source>
        <strain evidence="3 4">HMF7605</strain>
    </source>
</reference>
<dbReference type="PANTHER" id="PTHR31915">
    <property type="entry name" value="SKICH DOMAIN-CONTAINING PROTEIN"/>
    <property type="match status" value="1"/>
</dbReference>
<feature type="region of interest" description="Disordered" evidence="2">
    <location>
        <begin position="1773"/>
        <end position="1796"/>
    </location>
</feature>
<feature type="coiled-coil region" evidence="1">
    <location>
        <begin position="119"/>
        <end position="181"/>
    </location>
</feature>
<dbReference type="Proteomes" id="UP000240357">
    <property type="component" value="Unassembled WGS sequence"/>
</dbReference>
<evidence type="ECO:0000256" key="1">
    <source>
        <dbReference type="SAM" id="Coils"/>
    </source>
</evidence>
<feature type="coiled-coil region" evidence="1">
    <location>
        <begin position="1836"/>
        <end position="1863"/>
    </location>
</feature>
<dbReference type="EMBL" id="PYFT01000001">
    <property type="protein sequence ID" value="PSR56081.1"/>
    <property type="molecule type" value="Genomic_DNA"/>
</dbReference>
<sequence>MGVNITGEDGGLYFESGINLDRYAEDLKKMLNGAVVMGTGVSKEFDKVISHIQDNEKALNAVVESYRNVGKNSKGAFSGINQEAQQSIKTFQDLEQQLGKIKLDKISLADNFKVNQTNAANYRQELAKLTDQEQLLKSQLEATKASLKSIEAQYSQNQSKLKAEEKQLERLRIMYAELAKSSPGSPAAQTAQADIKRLETSVSKGQDAETKILEQRTNQTKLLADQTERLSKIKLEKVELKNNFGDDAKYITQYREELEKLNLAEREIESALEKESVALKNNATIQQAAAAAAEERRMKIIALNEAYDKFSDSDKALPEVGGKLQADLQAATAELGVLNRVFEQVTTHANELKSTVSSMPVFTLGDLEKEKQRFRELETQLEKLSDADMAAGKGDQLVADMDRVEEKILAINKALTTTPELNFGDLQDKQAKLESLRLTYAQLNDAEKGTGPGLAIAKDIEQTSREVDELIAKVGKIGNNVNATGIAKVKNEYRDLLAIERDLSNIEVAKLKIETDFKAGAIDATAYAQALAKLEAEENGLVSALVKGSNALRQNADFQKAGKDIIEEETKSLNKLKAVYQNLPQSAKLDPEVGGSFQKDIAEIEKSITQVKAVLESTSTMDGFSKSEQSGQRLNKTMQQLKIELQSYEAIIEKSWDPVVIKKYAGEVSRVKTEMQAIKNVGKEGFDALGRPVKEQLSLMGKLEKVIQIYKRGIATAPSTELITKYNAKLQEAEARLKRMQNIGKVGFDEVGNAIEKSSNKVGGFLGGIKGGLGQLVAGLGIANTIQEVIGFMKRLVSESVELAAKGEGIRTAFKRIGDDNTLQRLREATRGATSDIDLMAAAIRGKNFQIGPELLAKGLELAGKISRQTGQDVTYLTNSFVDGLGRKSIRILDNLQISQVELQKEIKKTGDFQVAVANITERKLQELGQVVDTSADRMARIGAFYQNLKEKIGQGIIKVFNYDGLNEANKAFFDTGQEVTKLQKEFVPLLNRYDELSAKAKANGGVTKLNKQEQQELKDALKRISDTTPGAITAFDNYGNALSANTDKGRDFVKQQVLVLQALNAERIKKTKDRLEELTTTLGPLKKQMDELAKTGEIKLPNVSAGAGDAFGGSPIVGEVYRKATGEEKKAIQNRYRELRQTEAQQRALLAADSGKLLEDSLKAATPDVPEFDSLLVEVDKNFKRLLELVTSKDDLEKIRDAMQIKIEGLAPNNKDIARLQQKLEQVKNLLKVYDPDKNKSGVTNDYLKRYEDMMQKLDGIKSKYASKTMETPEAEIQKVRDEFKNIATDIAQFNRDPKNVLKIKTEGLEELRNKIIDDLTYRQNTEKLGIDAEKLKASFAEYEAFKTQTSKEEADKRFANELKGYENFGQFIQEQIAKIDTSGPMDADIKARLDLYTNLAKENWQNQAKLREQDFVDAYNETISYEQKVLKIKEEFGRKVQALRDANPGGNVDREVELLKKDSEAKIDATNDEYFQRTKIYKKLSEDIIQYSKIQLKAEIAAIKNSLELVKNMAPELKAELQEKLADLEIQIKTRPDKAYEQSLIKRNQEIDKLLAKQNDINNKEKLSVAQIRAYTKEQAKNIQQLQEMKDTWAEFNQMTGDQKVAFLGNEASKLSSNLKASVDLIGLFDKKAAQAVNTVANLVDSAAQIFKGASTMDPAALIAGAAGIMTGFMELMDKSQERQAAYQERQRQSMEKTQAAIEGMNRALEQQAKIIDKALGVDKITAYRNQIGLIKDDILKTIDKINGVDLFINAERGVVEYEAALKKLNDTIGGDQGRPDRGTNSGRDINGNPVVVNPGVEQLESQLDTIDKVIEANRAAINDLYKQMESGRLKGNIDELKALIEQYEGLEGQLESYRAKVQEVVTGTTYSSIVDTMANAFKDMSGPEAFAKNFQELMENAIIQSLKMTALEVPLKKFYDDLAKASESEGGLDKEEIAELQKTYNEIIENAQKQFDDLQQIAGVDFAANKANDANTLKGAIRRELTEETGTLLASQWGAERIVQIEQLEVLKDVRGLVAILAGNPELPKADGTGLIPSEVQGKSGDFYDWSKGLVDGIGNKLDFSKDFSNLTFETIKGNDILQQYVNSLKSGDQSYGLNSPEFIETIKQSLERQSANLNSPEIAQAIKQSAEISQFNSAIFNRMDEKLGRIDENTRLNAEYSKVLPVLMPVIADYLKSMDSKIKAGTGITEQDQLRSNGYTGRPGRG</sequence>
<feature type="coiled-coil region" evidence="1">
    <location>
        <begin position="1937"/>
        <end position="1964"/>
    </location>
</feature>
<organism evidence="3 4">
    <name type="scientific">Adhaeribacter arboris</name>
    <dbReference type="NCBI Taxonomy" id="2072846"/>
    <lineage>
        <taxon>Bacteria</taxon>
        <taxon>Pseudomonadati</taxon>
        <taxon>Bacteroidota</taxon>
        <taxon>Cytophagia</taxon>
        <taxon>Cytophagales</taxon>
        <taxon>Hymenobacteraceae</taxon>
        <taxon>Adhaeribacter</taxon>
    </lineage>
</organism>
<comment type="caution">
    <text evidence="3">The sequence shown here is derived from an EMBL/GenBank/DDBJ whole genome shotgun (WGS) entry which is preliminary data.</text>
</comment>
<dbReference type="OrthoDB" id="1050541at2"/>
<gene>
    <name evidence="3" type="ORF">AHMF7605_22545</name>
</gene>
<dbReference type="InterPro" id="IPR051002">
    <property type="entry name" value="UBA_autophagy_assoc_protein"/>
</dbReference>
<keyword evidence="4" id="KW-1185">Reference proteome</keyword>